<dbReference type="eggNOG" id="arCOG07265">
    <property type="taxonomic scope" value="Archaea"/>
</dbReference>
<name>W8P396_9EURY</name>
<dbReference type="OrthoDB" id="98055at2157"/>
<protein>
    <submittedName>
        <fullName evidence="1">Uncharacterized protein</fullName>
    </submittedName>
</protein>
<sequence>MKSKSFEVELPYGWETLQVILSEPEKTLPFFPYFESFQNGRVRFKVPRFIFNFGYEFELDVGMGREEAIYTFRGDKGILTVTFKMEGRKLKVTASWAGFGEAFMGKPLENFAKGIAEAIKEFCSSMACPVVRFNGSEGEVEHITPETAPALVKRIAMEFGKDFLLEGEAEDGTYLAVKVQDGKLRELRVRHGMKESVIEAEIPVIELGSEPFEGLPLDKKFKIRARKI</sequence>
<dbReference type="HOGENOM" id="CLU_1227719_0_0_2"/>
<evidence type="ECO:0000313" key="2">
    <source>
        <dbReference type="Proteomes" id="UP000019434"/>
    </source>
</evidence>
<dbReference type="AlphaFoldDB" id="W8P396"/>
<proteinExistence type="predicted"/>
<accession>W8P396</accession>
<dbReference type="Gene3D" id="3.30.530.20">
    <property type="match status" value="1"/>
</dbReference>
<dbReference type="GeneID" id="82172045"/>
<dbReference type="STRING" id="195522.BD01_0268"/>
<evidence type="ECO:0000313" key="1">
    <source>
        <dbReference type="EMBL" id="AHL21895.1"/>
    </source>
</evidence>
<keyword evidence="2" id="KW-1185">Reference proteome</keyword>
<dbReference type="KEGG" id="tnu:BD01_0268"/>
<reference evidence="1 2" key="1">
    <citation type="submission" date="2014-02" db="EMBL/GenBank/DDBJ databases">
        <title>Genome Sequence of an Hyperthermophilic Archaeon, Thermococcus nautili 30-1, producing viral vesicles.</title>
        <authorList>
            <person name="Oberto J."/>
            <person name="Gaudin M."/>
            <person name="Cossu M."/>
            <person name="Gorlas A."/>
            <person name="Slesarev A."/>
            <person name="Marguet E."/>
            <person name="Forterre P."/>
        </authorList>
    </citation>
    <scope>NUCLEOTIDE SEQUENCE [LARGE SCALE GENOMIC DNA]</scope>
    <source>
        <strain evidence="1 2">30-1</strain>
    </source>
</reference>
<dbReference type="EMBL" id="CP007264">
    <property type="protein sequence ID" value="AHL21895.1"/>
    <property type="molecule type" value="Genomic_DNA"/>
</dbReference>
<organism evidence="1 2">
    <name type="scientific">Thermococcus nautili</name>
    <dbReference type="NCBI Taxonomy" id="195522"/>
    <lineage>
        <taxon>Archaea</taxon>
        <taxon>Methanobacteriati</taxon>
        <taxon>Methanobacteriota</taxon>
        <taxon>Thermococci</taxon>
        <taxon>Thermococcales</taxon>
        <taxon>Thermococcaceae</taxon>
        <taxon>Thermococcus</taxon>
    </lineage>
</organism>
<dbReference type="RefSeq" id="WP_042689129.1">
    <property type="nucleotide sequence ID" value="NZ_CP007264.1"/>
</dbReference>
<dbReference type="Proteomes" id="UP000019434">
    <property type="component" value="Chromosome"/>
</dbReference>
<gene>
    <name evidence="1" type="ORF">BD01_0268</name>
</gene>
<dbReference type="InterPro" id="IPR023393">
    <property type="entry name" value="START-like_dom_sf"/>
</dbReference>